<proteinExistence type="predicted"/>
<dbReference type="EMBL" id="CAJVQB010013515">
    <property type="protein sequence ID" value="CAG8762654.1"/>
    <property type="molecule type" value="Genomic_DNA"/>
</dbReference>
<feature type="non-terminal residue" evidence="1">
    <location>
        <position position="292"/>
    </location>
</feature>
<name>A0ABN7VG99_GIGMA</name>
<comment type="caution">
    <text evidence="1">The sequence shown here is derived from an EMBL/GenBank/DDBJ whole genome shotgun (WGS) entry which is preliminary data.</text>
</comment>
<organism evidence="1 2">
    <name type="scientific">Gigaspora margarita</name>
    <dbReference type="NCBI Taxonomy" id="4874"/>
    <lineage>
        <taxon>Eukaryota</taxon>
        <taxon>Fungi</taxon>
        <taxon>Fungi incertae sedis</taxon>
        <taxon>Mucoromycota</taxon>
        <taxon>Glomeromycotina</taxon>
        <taxon>Glomeromycetes</taxon>
        <taxon>Diversisporales</taxon>
        <taxon>Gigasporaceae</taxon>
        <taxon>Gigaspora</taxon>
    </lineage>
</organism>
<keyword evidence="2" id="KW-1185">Reference proteome</keyword>
<evidence type="ECO:0000313" key="2">
    <source>
        <dbReference type="Proteomes" id="UP000789901"/>
    </source>
</evidence>
<reference evidence="1 2" key="1">
    <citation type="submission" date="2021-06" db="EMBL/GenBank/DDBJ databases">
        <authorList>
            <person name="Kallberg Y."/>
            <person name="Tangrot J."/>
            <person name="Rosling A."/>
        </authorList>
    </citation>
    <scope>NUCLEOTIDE SEQUENCE [LARGE SCALE GENOMIC DNA]</scope>
    <source>
        <strain evidence="1 2">120-4 pot B 10/14</strain>
    </source>
</reference>
<protein>
    <submittedName>
        <fullName evidence="1">22582_t:CDS:1</fullName>
    </submittedName>
</protein>
<dbReference type="Proteomes" id="UP000789901">
    <property type="component" value="Unassembled WGS sequence"/>
</dbReference>
<evidence type="ECO:0000313" key="1">
    <source>
        <dbReference type="EMBL" id="CAG8762654.1"/>
    </source>
</evidence>
<sequence>MELIIKFQKLFEITEEEIKLMLQDSTSMISLKDKNIASWLGIDLPETVYIVKKAIESYDWINYKKSCNKQVQPEEEIFIMGVENEPETKGCTAISKRKEVLLDVECGIHDYGTNNLLAKKVNHNYDNVLGAESTLSNTMNCNNSVVLAQTNNTQYHSTDTAYESKLMQKQVAMEKSTLQTYETSEQTVPQLLQIESSSKKSLKTFILWNIPAVTKASIEDKENCEVTTTSNILGAHQKIQSETCVLRAYSNKKNTMYKRNEMDMYKNNKRKEKNSIRPLEQHEKLQIINLIM</sequence>
<accession>A0ABN7VG99</accession>
<gene>
    <name evidence="1" type="ORF">GMARGA_LOCUS17660</name>
</gene>